<dbReference type="CDD" id="cd00056">
    <property type="entry name" value="ENDO3c"/>
    <property type="match status" value="1"/>
</dbReference>
<dbReference type="InterPro" id="IPR003265">
    <property type="entry name" value="HhH-GPD_domain"/>
</dbReference>
<keyword evidence="3" id="KW-0408">Iron</keyword>
<evidence type="ECO:0000256" key="4">
    <source>
        <dbReference type="ARBA" id="ARBA00023014"/>
    </source>
</evidence>
<dbReference type="Gene3D" id="1.10.1670.10">
    <property type="entry name" value="Helix-hairpin-Helix base-excision DNA repair enzymes (C-terminal)"/>
    <property type="match status" value="1"/>
</dbReference>
<sequence>MVLSFKSRRLVSKHLLKIYNIFYKSFGPQHWWPGDTPFEIMVGAILTQNTNWKNVSKAIDNIKKAGLLDPEKLLKHRMMIPKLIKPSGFYKLKSKRLIAFLKYFLDNYNGEASRMNIKKIGIMRNELLSISGIGYETADSILLYANSRPVFVIDTYTRRIFSRHHMFEYDQPYDEIRHIFESNLPRRVKLYNEYHALIVKLGKEYCKKNEPLCNTCPFPNILH</sequence>
<dbReference type="Pfam" id="PF00730">
    <property type="entry name" value="HhH-GPD"/>
    <property type="match status" value="1"/>
</dbReference>
<protein>
    <recommendedName>
        <fullName evidence="5">HhH-GPD domain-containing protein</fullName>
    </recommendedName>
</protein>
<dbReference type="PANTHER" id="PTHR10359:SF19">
    <property type="entry name" value="DNA REPAIR GLYCOSYLASE MJ1434-RELATED"/>
    <property type="match status" value="1"/>
</dbReference>
<keyword evidence="2" id="KW-0479">Metal-binding</keyword>
<dbReference type="GO" id="GO:0051539">
    <property type="term" value="F:4 iron, 4 sulfur cluster binding"/>
    <property type="evidence" value="ECO:0007669"/>
    <property type="project" value="UniProtKB-KW"/>
</dbReference>
<organism evidence="6">
    <name type="scientific">marine sediment metagenome</name>
    <dbReference type="NCBI Taxonomy" id="412755"/>
    <lineage>
        <taxon>unclassified sequences</taxon>
        <taxon>metagenomes</taxon>
        <taxon>ecological metagenomes</taxon>
    </lineage>
</organism>
<name>X1KHL3_9ZZZZ</name>
<gene>
    <name evidence="6" type="ORF">S06H3_00484</name>
</gene>
<evidence type="ECO:0000313" key="6">
    <source>
        <dbReference type="EMBL" id="GAH93105.1"/>
    </source>
</evidence>
<dbReference type="GO" id="GO:0003824">
    <property type="term" value="F:catalytic activity"/>
    <property type="evidence" value="ECO:0007669"/>
    <property type="project" value="InterPro"/>
</dbReference>
<accession>X1KHL3</accession>
<dbReference type="PANTHER" id="PTHR10359">
    <property type="entry name" value="A/G-SPECIFIC ADENINE GLYCOSYLASE/ENDONUCLEASE III"/>
    <property type="match status" value="1"/>
</dbReference>
<evidence type="ECO:0000256" key="2">
    <source>
        <dbReference type="ARBA" id="ARBA00022723"/>
    </source>
</evidence>
<dbReference type="AlphaFoldDB" id="X1KHL3"/>
<dbReference type="SUPFAM" id="SSF48150">
    <property type="entry name" value="DNA-glycosylase"/>
    <property type="match status" value="1"/>
</dbReference>
<evidence type="ECO:0000256" key="1">
    <source>
        <dbReference type="ARBA" id="ARBA00022485"/>
    </source>
</evidence>
<comment type="caution">
    <text evidence="6">The sequence shown here is derived from an EMBL/GenBank/DDBJ whole genome shotgun (WGS) entry which is preliminary data.</text>
</comment>
<dbReference type="GO" id="GO:0006284">
    <property type="term" value="P:base-excision repair"/>
    <property type="evidence" value="ECO:0007669"/>
    <property type="project" value="InterPro"/>
</dbReference>
<dbReference type="InterPro" id="IPR011257">
    <property type="entry name" value="DNA_glycosylase"/>
</dbReference>
<dbReference type="SMART" id="SM00478">
    <property type="entry name" value="ENDO3c"/>
    <property type="match status" value="1"/>
</dbReference>
<evidence type="ECO:0000256" key="3">
    <source>
        <dbReference type="ARBA" id="ARBA00023004"/>
    </source>
</evidence>
<dbReference type="InterPro" id="IPR023170">
    <property type="entry name" value="HhH_base_excis_C"/>
</dbReference>
<evidence type="ECO:0000259" key="5">
    <source>
        <dbReference type="SMART" id="SM00478"/>
    </source>
</evidence>
<dbReference type="EMBL" id="BARV01000086">
    <property type="protein sequence ID" value="GAH93105.1"/>
    <property type="molecule type" value="Genomic_DNA"/>
</dbReference>
<dbReference type="GO" id="GO:0046872">
    <property type="term" value="F:metal ion binding"/>
    <property type="evidence" value="ECO:0007669"/>
    <property type="project" value="UniProtKB-KW"/>
</dbReference>
<dbReference type="Gene3D" id="1.10.340.30">
    <property type="entry name" value="Hypothetical protein, domain 2"/>
    <property type="match status" value="1"/>
</dbReference>
<keyword evidence="1" id="KW-0004">4Fe-4S</keyword>
<proteinExistence type="predicted"/>
<keyword evidence="4" id="KW-0411">Iron-sulfur</keyword>
<dbReference type="PIRSF" id="PIRSF001435">
    <property type="entry name" value="Nth"/>
    <property type="match status" value="1"/>
</dbReference>
<reference evidence="6" key="1">
    <citation type="journal article" date="2014" name="Front. Microbiol.">
        <title>High frequency of phylogenetically diverse reductive dehalogenase-homologous genes in deep subseafloor sedimentary metagenomes.</title>
        <authorList>
            <person name="Kawai M."/>
            <person name="Futagami T."/>
            <person name="Toyoda A."/>
            <person name="Takaki Y."/>
            <person name="Nishi S."/>
            <person name="Hori S."/>
            <person name="Arai W."/>
            <person name="Tsubouchi T."/>
            <person name="Morono Y."/>
            <person name="Uchiyama I."/>
            <person name="Ito T."/>
            <person name="Fujiyama A."/>
            <person name="Inagaki F."/>
            <person name="Takami H."/>
        </authorList>
    </citation>
    <scope>NUCLEOTIDE SEQUENCE</scope>
    <source>
        <strain evidence="6">Expedition CK06-06</strain>
    </source>
</reference>
<feature type="domain" description="HhH-GPD" evidence="5">
    <location>
        <begin position="46"/>
        <end position="204"/>
    </location>
</feature>